<reference evidence="2 3" key="1">
    <citation type="submission" date="2023-09" db="EMBL/GenBank/DDBJ databases">
        <title>Nesidiocoris tenuis whole genome shotgun sequence.</title>
        <authorList>
            <person name="Shibata T."/>
            <person name="Shimoda M."/>
            <person name="Kobayashi T."/>
            <person name="Uehara T."/>
        </authorList>
    </citation>
    <scope>NUCLEOTIDE SEQUENCE [LARGE SCALE GENOMIC DNA]</scope>
    <source>
        <strain evidence="2 3">Japan</strain>
    </source>
</reference>
<proteinExistence type="predicted"/>
<protein>
    <submittedName>
        <fullName evidence="2">Uncharacterized protein</fullName>
    </submittedName>
</protein>
<keyword evidence="3" id="KW-1185">Reference proteome</keyword>
<name>A0ABN7AFR1_9HEMI</name>
<sequence length="103" mass="11523">MPHAISSSRLLDRPIVPRALSQIRRRLVGLLPPITKQIFKSSIRTSAEPSATFFLRALTNHLGIRRGSGSHLAPLRRMMRSLRAPPPLERLSRSAEPQNNALL</sequence>
<organism evidence="2 3">
    <name type="scientific">Nesidiocoris tenuis</name>
    <dbReference type="NCBI Taxonomy" id="355587"/>
    <lineage>
        <taxon>Eukaryota</taxon>
        <taxon>Metazoa</taxon>
        <taxon>Ecdysozoa</taxon>
        <taxon>Arthropoda</taxon>
        <taxon>Hexapoda</taxon>
        <taxon>Insecta</taxon>
        <taxon>Pterygota</taxon>
        <taxon>Neoptera</taxon>
        <taxon>Paraneoptera</taxon>
        <taxon>Hemiptera</taxon>
        <taxon>Heteroptera</taxon>
        <taxon>Panheteroptera</taxon>
        <taxon>Cimicomorpha</taxon>
        <taxon>Miridae</taxon>
        <taxon>Dicyphina</taxon>
        <taxon>Nesidiocoris</taxon>
    </lineage>
</organism>
<dbReference type="EMBL" id="AP028910">
    <property type="protein sequence ID" value="BES91116.1"/>
    <property type="molecule type" value="Genomic_DNA"/>
</dbReference>
<accession>A0ABN7AFR1</accession>
<evidence type="ECO:0000256" key="1">
    <source>
        <dbReference type="SAM" id="MobiDB-lite"/>
    </source>
</evidence>
<evidence type="ECO:0000313" key="3">
    <source>
        <dbReference type="Proteomes" id="UP001307889"/>
    </source>
</evidence>
<dbReference type="Proteomes" id="UP001307889">
    <property type="component" value="Chromosome 2"/>
</dbReference>
<evidence type="ECO:0000313" key="2">
    <source>
        <dbReference type="EMBL" id="BES91116.1"/>
    </source>
</evidence>
<feature type="region of interest" description="Disordered" evidence="1">
    <location>
        <begin position="83"/>
        <end position="103"/>
    </location>
</feature>
<gene>
    <name evidence="2" type="ORF">NTJ_03924</name>
</gene>